<keyword evidence="7" id="KW-1185">Reference proteome</keyword>
<dbReference type="PROSITE" id="PS51891">
    <property type="entry name" value="CENP_V_GFA"/>
    <property type="match status" value="1"/>
</dbReference>
<protein>
    <submittedName>
        <fullName evidence="6">GFA family protein</fullName>
    </submittedName>
</protein>
<dbReference type="RefSeq" id="WP_127699698.1">
    <property type="nucleotide sequence ID" value="NZ_SACS01000014.1"/>
</dbReference>
<name>A0A437QM39_9GAMM</name>
<dbReference type="EMBL" id="SACS01000014">
    <property type="protein sequence ID" value="RVU35567.1"/>
    <property type="molecule type" value="Genomic_DNA"/>
</dbReference>
<dbReference type="Gene3D" id="3.90.1590.10">
    <property type="entry name" value="glutathione-dependent formaldehyde- activating enzyme (gfa)"/>
    <property type="match status" value="1"/>
</dbReference>
<keyword evidence="4" id="KW-0456">Lyase</keyword>
<dbReference type="GO" id="GO:0016846">
    <property type="term" value="F:carbon-sulfur lyase activity"/>
    <property type="evidence" value="ECO:0007669"/>
    <property type="project" value="InterPro"/>
</dbReference>
<evidence type="ECO:0000256" key="2">
    <source>
        <dbReference type="ARBA" id="ARBA00022723"/>
    </source>
</evidence>
<dbReference type="InterPro" id="IPR011057">
    <property type="entry name" value="Mss4-like_sf"/>
</dbReference>
<sequence>MYQGSCLCGQIRYQLIAPIRASHCHCRMCQKQHGAAFATYVSVQLSDFQLLSGEDLLVQFQSSPGIYRGFCHCCGSSLFWRDSSSDEIAAALASFDTPYVPEQIPDIYSQSHALWCPAAQQDRSS</sequence>
<dbReference type="OrthoDB" id="4188830at2"/>
<reference evidence="6 7" key="1">
    <citation type="submission" date="2019-01" db="EMBL/GenBank/DDBJ databases">
        <authorList>
            <person name="Chen W.-M."/>
        </authorList>
    </citation>
    <scope>NUCLEOTIDE SEQUENCE [LARGE SCALE GENOMIC DNA]</scope>
    <source>
        <strain evidence="6 7">KYPC3</strain>
    </source>
</reference>
<dbReference type="PANTHER" id="PTHR33337">
    <property type="entry name" value="GFA DOMAIN-CONTAINING PROTEIN"/>
    <property type="match status" value="1"/>
</dbReference>
<dbReference type="AlphaFoldDB" id="A0A437QM39"/>
<evidence type="ECO:0000256" key="1">
    <source>
        <dbReference type="ARBA" id="ARBA00005495"/>
    </source>
</evidence>
<feature type="domain" description="CENP-V/GFA" evidence="5">
    <location>
        <begin position="2"/>
        <end position="109"/>
    </location>
</feature>
<organism evidence="6 7">
    <name type="scientific">Rheinheimera riviphila</name>
    <dbReference type="NCBI Taxonomy" id="1834037"/>
    <lineage>
        <taxon>Bacteria</taxon>
        <taxon>Pseudomonadati</taxon>
        <taxon>Pseudomonadota</taxon>
        <taxon>Gammaproteobacteria</taxon>
        <taxon>Chromatiales</taxon>
        <taxon>Chromatiaceae</taxon>
        <taxon>Rheinheimera</taxon>
    </lineage>
</organism>
<dbReference type="GO" id="GO:0046872">
    <property type="term" value="F:metal ion binding"/>
    <property type="evidence" value="ECO:0007669"/>
    <property type="project" value="UniProtKB-KW"/>
</dbReference>
<gene>
    <name evidence="6" type="ORF">EOE67_13310</name>
</gene>
<dbReference type="SUPFAM" id="SSF51316">
    <property type="entry name" value="Mss4-like"/>
    <property type="match status" value="1"/>
</dbReference>
<proteinExistence type="inferred from homology"/>
<evidence type="ECO:0000313" key="6">
    <source>
        <dbReference type="EMBL" id="RVU35567.1"/>
    </source>
</evidence>
<dbReference type="Proteomes" id="UP000283077">
    <property type="component" value="Unassembled WGS sequence"/>
</dbReference>
<keyword evidence="3" id="KW-0862">Zinc</keyword>
<keyword evidence="2" id="KW-0479">Metal-binding</keyword>
<dbReference type="PANTHER" id="PTHR33337:SF40">
    <property type="entry name" value="CENP-V_GFA DOMAIN-CONTAINING PROTEIN-RELATED"/>
    <property type="match status" value="1"/>
</dbReference>
<dbReference type="InterPro" id="IPR006913">
    <property type="entry name" value="CENP-V/GFA"/>
</dbReference>
<dbReference type="Pfam" id="PF04828">
    <property type="entry name" value="GFA"/>
    <property type="match status" value="1"/>
</dbReference>
<evidence type="ECO:0000313" key="7">
    <source>
        <dbReference type="Proteomes" id="UP000283077"/>
    </source>
</evidence>
<comment type="similarity">
    <text evidence="1">Belongs to the Gfa family.</text>
</comment>
<evidence type="ECO:0000259" key="5">
    <source>
        <dbReference type="PROSITE" id="PS51891"/>
    </source>
</evidence>
<accession>A0A437QM39</accession>
<comment type="caution">
    <text evidence="6">The sequence shown here is derived from an EMBL/GenBank/DDBJ whole genome shotgun (WGS) entry which is preliminary data.</text>
</comment>
<evidence type="ECO:0000256" key="4">
    <source>
        <dbReference type="ARBA" id="ARBA00023239"/>
    </source>
</evidence>
<evidence type="ECO:0000256" key="3">
    <source>
        <dbReference type="ARBA" id="ARBA00022833"/>
    </source>
</evidence>